<feature type="non-terminal residue" evidence="4">
    <location>
        <position position="793"/>
    </location>
</feature>
<dbReference type="PANTHER" id="PTHR10039">
    <property type="entry name" value="AMELOGENIN"/>
    <property type="match status" value="1"/>
</dbReference>
<name>A0A4Q2DUL9_9AGAR</name>
<gene>
    <name evidence="4" type="ORF">EST38_g1900</name>
</gene>
<sequence>MSQDASKPRKRDKFRAFLGIQPPSRSVSPNPPTPSPSGRENRDSSHPPKAARKIFRRSSSFEKDLVVLSTTYLLQDNAKLRELIVLIVRVRDRDEDDKLVDILHNCGCFSADLAQLSTEDPETAASAIDEFLRTVRAVDSYDHDDEESALETLKLQATCSLSEPISRSKTRRGFSRTILAVVGSGFTILDILKDASEAIGVVPLLKPIFASVASLLRTVQQTQVNFNEMKDLALTAGDFALRLVETCSTLPVVPLEQSNNFSIKGIVVKLDQMALETLPKQGDISGIRAEYMDDSRKMDVEEICKRLFDAAELVVWIEGSAGVGKSTLVDHLSQQLRSAGLLAASLFLSAFPTDSISPETFIKMLSYEVGKNHPEAIPKIMEAMSKCNGLPLQDHVEHYVLQPVRSLVHPHPLIVIVDAVDEWKYHPSFIKTLAPLNSEASTVKFIITSRSKPCSPRLPDFDKISVHTYPLLPVSTDIMKSYFDKYLANVPWVDGRKANAADVDKLADLSGGLPVWASTAISLLLEPFSKFPPHEILFGILTSQRDVDSSDRLAALYRNAIFRLFPTSEAQMYLSQYLGAALVLQEALPLSEFSKLVGMLPHLVKSIRSALSAIETRSPHGSEDMVHPASTRFHLSFLEYVQTIPAENAFAISVFDSHSAVGMTCLNQIVTLPPLSSNQTPGFLLRGIQGYATKYWPFHVSHGTKRSHGEWVKTQHCSTLHAIPIGAQQRWATLFLNTLFPDAEEMAAMEEQDTTSILMKIGSNLREDSGDHWAFEVACLEVAVRLGSGRDDA</sequence>
<organism evidence="4 5">
    <name type="scientific">Candolleomyces aberdarensis</name>
    <dbReference type="NCBI Taxonomy" id="2316362"/>
    <lineage>
        <taxon>Eukaryota</taxon>
        <taxon>Fungi</taxon>
        <taxon>Dikarya</taxon>
        <taxon>Basidiomycota</taxon>
        <taxon>Agaricomycotina</taxon>
        <taxon>Agaricomycetes</taxon>
        <taxon>Agaricomycetidae</taxon>
        <taxon>Agaricales</taxon>
        <taxon>Agaricineae</taxon>
        <taxon>Psathyrellaceae</taxon>
        <taxon>Candolleomyces</taxon>
    </lineage>
</organism>
<dbReference type="PANTHER" id="PTHR10039:SF14">
    <property type="entry name" value="NACHT DOMAIN-CONTAINING PROTEIN"/>
    <property type="match status" value="1"/>
</dbReference>
<dbReference type="EMBL" id="SDEE01000029">
    <property type="protein sequence ID" value="RXW23939.1"/>
    <property type="molecule type" value="Genomic_DNA"/>
</dbReference>
<keyword evidence="5" id="KW-1185">Reference proteome</keyword>
<comment type="caution">
    <text evidence="4">The sequence shown here is derived from an EMBL/GenBank/DDBJ whole genome shotgun (WGS) entry which is preliminary data.</text>
</comment>
<dbReference type="OrthoDB" id="3269932at2759"/>
<feature type="region of interest" description="Disordered" evidence="2">
    <location>
        <begin position="1"/>
        <end position="51"/>
    </location>
</feature>
<evidence type="ECO:0000313" key="4">
    <source>
        <dbReference type="EMBL" id="RXW23939.1"/>
    </source>
</evidence>
<evidence type="ECO:0000256" key="1">
    <source>
        <dbReference type="ARBA" id="ARBA00022737"/>
    </source>
</evidence>
<dbReference type="InterPro" id="IPR027417">
    <property type="entry name" value="P-loop_NTPase"/>
</dbReference>
<dbReference type="Proteomes" id="UP000290288">
    <property type="component" value="Unassembled WGS sequence"/>
</dbReference>
<evidence type="ECO:0000313" key="5">
    <source>
        <dbReference type="Proteomes" id="UP000290288"/>
    </source>
</evidence>
<dbReference type="Pfam" id="PF24883">
    <property type="entry name" value="NPHP3_N"/>
    <property type="match status" value="1"/>
</dbReference>
<evidence type="ECO:0000259" key="3">
    <source>
        <dbReference type="Pfam" id="PF24883"/>
    </source>
</evidence>
<accession>A0A4Q2DUL9</accession>
<dbReference type="SUPFAM" id="SSF52540">
    <property type="entry name" value="P-loop containing nucleoside triphosphate hydrolases"/>
    <property type="match status" value="1"/>
</dbReference>
<dbReference type="InterPro" id="IPR056884">
    <property type="entry name" value="NPHP3-like_N"/>
</dbReference>
<reference evidence="4 5" key="1">
    <citation type="submission" date="2019-01" db="EMBL/GenBank/DDBJ databases">
        <title>Draft genome sequence of Psathyrella aberdarensis IHI B618.</title>
        <authorList>
            <person name="Buettner E."/>
            <person name="Kellner H."/>
        </authorList>
    </citation>
    <scope>NUCLEOTIDE SEQUENCE [LARGE SCALE GENOMIC DNA]</scope>
    <source>
        <strain evidence="4 5">IHI B618</strain>
    </source>
</reference>
<feature type="domain" description="Nephrocystin 3-like N-terminal" evidence="3">
    <location>
        <begin position="313"/>
        <end position="450"/>
    </location>
</feature>
<dbReference type="Gene3D" id="3.40.50.300">
    <property type="entry name" value="P-loop containing nucleotide triphosphate hydrolases"/>
    <property type="match status" value="1"/>
</dbReference>
<keyword evidence="1" id="KW-0677">Repeat</keyword>
<proteinExistence type="predicted"/>
<protein>
    <recommendedName>
        <fullName evidence="3">Nephrocystin 3-like N-terminal domain-containing protein</fullName>
    </recommendedName>
</protein>
<dbReference type="STRING" id="2316362.A0A4Q2DUL9"/>
<dbReference type="AlphaFoldDB" id="A0A4Q2DUL9"/>
<evidence type="ECO:0000256" key="2">
    <source>
        <dbReference type="SAM" id="MobiDB-lite"/>
    </source>
</evidence>